<organism evidence="1 2">
    <name type="scientific">Ganoderma sinense ZZ0214-1</name>
    <dbReference type="NCBI Taxonomy" id="1077348"/>
    <lineage>
        <taxon>Eukaryota</taxon>
        <taxon>Fungi</taxon>
        <taxon>Dikarya</taxon>
        <taxon>Basidiomycota</taxon>
        <taxon>Agaricomycotina</taxon>
        <taxon>Agaricomycetes</taxon>
        <taxon>Polyporales</taxon>
        <taxon>Polyporaceae</taxon>
        <taxon>Ganoderma</taxon>
    </lineage>
</organism>
<keyword evidence="2" id="KW-1185">Reference proteome</keyword>
<dbReference type="AlphaFoldDB" id="A0A2G8RNL9"/>
<gene>
    <name evidence="1" type="ORF">GSI_14423</name>
</gene>
<comment type="caution">
    <text evidence="1">The sequence shown here is derived from an EMBL/GenBank/DDBJ whole genome shotgun (WGS) entry which is preliminary data.</text>
</comment>
<dbReference type="OrthoDB" id="2754944at2759"/>
<evidence type="ECO:0000313" key="1">
    <source>
        <dbReference type="EMBL" id="PIL23114.1"/>
    </source>
</evidence>
<protein>
    <recommendedName>
        <fullName evidence="3">F-box domain-containing protein</fullName>
    </recommendedName>
</protein>
<dbReference type="EMBL" id="AYKW01000068">
    <property type="protein sequence ID" value="PIL23114.1"/>
    <property type="molecule type" value="Genomic_DNA"/>
</dbReference>
<sequence>MSKLGLRFDCSVSQAVCEVYQPLLFRESMQAAALRLGDLPIDVFRSILSTLDPDDDKPTLSACALLSRTCSDVARPILFNTVDIYSHELAQIADFIDGHLDIAMWIKKLRFRRRMILEVLDLTMLISVLSHLPAVRDLHFDMLILTNFPATSMPDRPIGVRKLLVSFLLSDADTIPYPYPALLSLFSPETLEIADSHNSSGEVVPPDYTPLHRPIRRLVLGYGATTAGDFAFLRAVMLPGHLQSFTAQLYGWLSIRNACAFIRDAAAGLTEVDLDACLLLQRDQLILSRIPALDSDEPDWGVLGKALCECSQLESVRIRVPPSRTRRVNDRTHINFEARYTIFAGILCTGHSGPSTLRRVIVRIDSTFVGSSTQKLEDGVELWDLSVLDRILSKDKFPRLDTVTVEIAVPRERDPEGIGKEVRKVLPNLGSAGLLQIVDLS</sequence>
<accession>A0A2G8RNL9</accession>
<proteinExistence type="predicted"/>
<reference evidence="1 2" key="1">
    <citation type="journal article" date="2015" name="Sci. Rep.">
        <title>Chromosome-level genome map provides insights into diverse defense mechanisms in the medicinal fungus Ganoderma sinense.</title>
        <authorList>
            <person name="Zhu Y."/>
            <person name="Xu J."/>
            <person name="Sun C."/>
            <person name="Zhou S."/>
            <person name="Xu H."/>
            <person name="Nelson D.R."/>
            <person name="Qian J."/>
            <person name="Song J."/>
            <person name="Luo H."/>
            <person name="Xiang L."/>
            <person name="Li Y."/>
            <person name="Xu Z."/>
            <person name="Ji A."/>
            <person name="Wang L."/>
            <person name="Lu S."/>
            <person name="Hayward A."/>
            <person name="Sun W."/>
            <person name="Li X."/>
            <person name="Schwartz D.C."/>
            <person name="Wang Y."/>
            <person name="Chen S."/>
        </authorList>
    </citation>
    <scope>NUCLEOTIDE SEQUENCE [LARGE SCALE GENOMIC DNA]</scope>
    <source>
        <strain evidence="1 2">ZZ0214-1</strain>
    </source>
</reference>
<evidence type="ECO:0008006" key="3">
    <source>
        <dbReference type="Google" id="ProtNLM"/>
    </source>
</evidence>
<name>A0A2G8RNL9_9APHY</name>
<evidence type="ECO:0000313" key="2">
    <source>
        <dbReference type="Proteomes" id="UP000230002"/>
    </source>
</evidence>
<dbReference type="Proteomes" id="UP000230002">
    <property type="component" value="Unassembled WGS sequence"/>
</dbReference>